<evidence type="ECO:0000313" key="3">
    <source>
        <dbReference type="Proteomes" id="UP001336835"/>
    </source>
</evidence>
<keyword evidence="1" id="KW-0732">Signal</keyword>
<dbReference type="EMBL" id="JAZDQT010000002">
    <property type="protein sequence ID" value="MEE1946422.1"/>
    <property type="molecule type" value="Genomic_DNA"/>
</dbReference>
<organism evidence="2 3">
    <name type="scientific">Pedobacter albus</name>
    <dbReference type="NCBI Taxonomy" id="3113905"/>
    <lineage>
        <taxon>Bacteria</taxon>
        <taxon>Pseudomonadati</taxon>
        <taxon>Bacteroidota</taxon>
        <taxon>Sphingobacteriia</taxon>
        <taxon>Sphingobacteriales</taxon>
        <taxon>Sphingobacteriaceae</taxon>
        <taxon>Pedobacter</taxon>
    </lineage>
</organism>
<feature type="signal peptide" evidence="1">
    <location>
        <begin position="1"/>
        <end position="20"/>
    </location>
</feature>
<gene>
    <name evidence="2" type="ORF">VRU48_14960</name>
</gene>
<proteinExistence type="predicted"/>
<protein>
    <recommendedName>
        <fullName evidence="4">Secreted protein</fullName>
    </recommendedName>
</protein>
<sequence>MKKIILALSAVLLIITNSSAMIRVTEYNGGPCGYNSVRQGRSGDEDRLDCNDPGYCDCRFEDSPTCGDLQPEEIDASFLEIRNVLQQRIAEGRFGGEFKSNLGSVAWTYNEGLLTYTIDNK</sequence>
<comment type="caution">
    <text evidence="2">The sequence shown here is derived from an EMBL/GenBank/DDBJ whole genome shotgun (WGS) entry which is preliminary data.</text>
</comment>
<evidence type="ECO:0000313" key="2">
    <source>
        <dbReference type="EMBL" id="MEE1946422.1"/>
    </source>
</evidence>
<name>A0ABU7IAB7_9SPHI</name>
<keyword evidence="3" id="KW-1185">Reference proteome</keyword>
<evidence type="ECO:0000256" key="1">
    <source>
        <dbReference type="SAM" id="SignalP"/>
    </source>
</evidence>
<dbReference type="RefSeq" id="WP_330108722.1">
    <property type="nucleotide sequence ID" value="NZ_JAZDQT010000002.1"/>
</dbReference>
<reference evidence="2 3" key="1">
    <citation type="submission" date="2024-01" db="EMBL/GenBank/DDBJ databases">
        <title>Pedobacter sp. nov., isolated from fresh soil.</title>
        <authorList>
            <person name="Le N.T.T."/>
        </authorList>
    </citation>
    <scope>NUCLEOTIDE SEQUENCE [LARGE SCALE GENOMIC DNA]</scope>
    <source>
        <strain evidence="2 3">KR3-3</strain>
    </source>
</reference>
<accession>A0ABU7IAB7</accession>
<dbReference type="Proteomes" id="UP001336835">
    <property type="component" value="Unassembled WGS sequence"/>
</dbReference>
<feature type="chain" id="PRO_5045530399" description="Secreted protein" evidence="1">
    <location>
        <begin position="21"/>
        <end position="121"/>
    </location>
</feature>
<evidence type="ECO:0008006" key="4">
    <source>
        <dbReference type="Google" id="ProtNLM"/>
    </source>
</evidence>